<dbReference type="PANTHER" id="PTHR34071">
    <property type="entry name" value="5-NITROIMIDAZOLE ANTIBIOTICS RESISTANCE PROTEIN, NIMA-FAMILY-RELATED PROTEIN-RELATED"/>
    <property type="match status" value="1"/>
</dbReference>
<dbReference type="Pfam" id="PF12900">
    <property type="entry name" value="Pyridox_ox_2"/>
    <property type="match status" value="1"/>
</dbReference>
<proteinExistence type="predicted"/>
<reference evidence="1 2" key="1">
    <citation type="submission" date="2017-12" db="EMBL/GenBank/DDBJ databases">
        <title>Phylogenetic diversity of female urinary microbiome.</title>
        <authorList>
            <person name="Thomas-White K."/>
            <person name="Wolfe A.J."/>
        </authorList>
    </citation>
    <scope>NUCLEOTIDE SEQUENCE [LARGE SCALE GENOMIC DNA]</scope>
    <source>
        <strain evidence="1 2">UMB0119</strain>
    </source>
</reference>
<dbReference type="EMBL" id="PKGS01000004">
    <property type="protein sequence ID" value="PKZ16420.1"/>
    <property type="molecule type" value="Genomic_DNA"/>
</dbReference>
<sequence length="158" mass="18265">MFREIRRSKNKITDENIKNLLKNTRIGIFSVNGDCGYPYAIPMNFLYDEKNNSIYMHSAKVGHKVDSLRNSDKVCFTVVGEEKIKEEDWAPFVESVVAFGKCKKVDDEKRALEILKEFAMKYYPSEHLVDEQISKSGKACNIYVIDIEDIKGKEVKEK</sequence>
<dbReference type="AlphaFoldDB" id="A0A2I1M8H1"/>
<comment type="caution">
    <text evidence="1">The sequence shown here is derived from an EMBL/GenBank/DDBJ whole genome shotgun (WGS) entry which is preliminary data.</text>
</comment>
<dbReference type="Proteomes" id="UP000234335">
    <property type="component" value="Unassembled WGS sequence"/>
</dbReference>
<evidence type="ECO:0000313" key="2">
    <source>
        <dbReference type="Proteomes" id="UP000234335"/>
    </source>
</evidence>
<gene>
    <name evidence="1" type="ORF">CYJ34_06260</name>
</gene>
<dbReference type="RefSeq" id="WP_101540443.1">
    <property type="nucleotide sequence ID" value="NZ_CALTZC010000026.1"/>
</dbReference>
<dbReference type="InterPro" id="IPR024747">
    <property type="entry name" value="Pyridox_Oxase-rel"/>
</dbReference>
<dbReference type="InterPro" id="IPR012349">
    <property type="entry name" value="Split_barrel_FMN-bd"/>
</dbReference>
<evidence type="ECO:0000313" key="1">
    <source>
        <dbReference type="EMBL" id="PKZ16420.1"/>
    </source>
</evidence>
<organism evidence="1 2">
    <name type="scientific">Anaerococcus octavius</name>
    <dbReference type="NCBI Taxonomy" id="54007"/>
    <lineage>
        <taxon>Bacteria</taxon>
        <taxon>Bacillati</taxon>
        <taxon>Bacillota</taxon>
        <taxon>Tissierellia</taxon>
        <taxon>Tissierellales</taxon>
        <taxon>Peptoniphilaceae</taxon>
        <taxon>Anaerococcus</taxon>
    </lineage>
</organism>
<dbReference type="PANTHER" id="PTHR34071:SF2">
    <property type="entry name" value="FLAVIN-NUCLEOTIDE-BINDING PROTEIN"/>
    <property type="match status" value="1"/>
</dbReference>
<keyword evidence="2" id="KW-1185">Reference proteome</keyword>
<accession>A0A2I1M8H1</accession>
<dbReference type="Gene3D" id="2.30.110.10">
    <property type="entry name" value="Electron Transport, Fmn-binding Protein, Chain A"/>
    <property type="match status" value="1"/>
</dbReference>
<protein>
    <submittedName>
        <fullName evidence="1">5-nitroimidazole antibiotic resistance protein</fullName>
    </submittedName>
</protein>
<name>A0A2I1M8H1_9FIRM</name>
<dbReference type="SUPFAM" id="SSF50475">
    <property type="entry name" value="FMN-binding split barrel"/>
    <property type="match status" value="1"/>
</dbReference>